<name>A0AAD4LJT1_9AGAM</name>
<dbReference type="EMBL" id="JAKELL010000013">
    <property type="protein sequence ID" value="KAH8995041.1"/>
    <property type="molecule type" value="Genomic_DNA"/>
</dbReference>
<accession>A0AAD4LJT1</accession>
<dbReference type="Proteomes" id="UP001201163">
    <property type="component" value="Unassembled WGS sequence"/>
</dbReference>
<gene>
    <name evidence="1" type="ORF">EDB92DRAFT_1849046</name>
</gene>
<dbReference type="AlphaFoldDB" id="A0AAD4LJT1"/>
<sequence length="180" mass="20396">MKALLRKGQHLHLWHRKLMRHLSAHKSLYPMRPNLARTPQPKSAKTFFGTLSNKLRMRTPASRRTHDCILDEPECAEVQSSSHTRTFRPQAVPIALPSDIASKERRADALRARGLLPPRSQALSAIEAEEDRRIDALQVNGSSFPGPDRNITMHNNASIIAQLSLIHDDETRRLTEVAFM</sequence>
<evidence type="ECO:0000313" key="2">
    <source>
        <dbReference type="Proteomes" id="UP001201163"/>
    </source>
</evidence>
<evidence type="ECO:0000313" key="1">
    <source>
        <dbReference type="EMBL" id="KAH8995041.1"/>
    </source>
</evidence>
<comment type="caution">
    <text evidence="1">The sequence shown here is derived from an EMBL/GenBank/DDBJ whole genome shotgun (WGS) entry which is preliminary data.</text>
</comment>
<organism evidence="1 2">
    <name type="scientific">Lactarius akahatsu</name>
    <dbReference type="NCBI Taxonomy" id="416441"/>
    <lineage>
        <taxon>Eukaryota</taxon>
        <taxon>Fungi</taxon>
        <taxon>Dikarya</taxon>
        <taxon>Basidiomycota</taxon>
        <taxon>Agaricomycotina</taxon>
        <taxon>Agaricomycetes</taxon>
        <taxon>Russulales</taxon>
        <taxon>Russulaceae</taxon>
        <taxon>Lactarius</taxon>
    </lineage>
</organism>
<keyword evidence="2" id="KW-1185">Reference proteome</keyword>
<protein>
    <submittedName>
        <fullName evidence="1">Uncharacterized protein</fullName>
    </submittedName>
</protein>
<reference evidence="1" key="1">
    <citation type="submission" date="2022-01" db="EMBL/GenBank/DDBJ databases">
        <title>Comparative genomics reveals a dynamic genome evolution in the ectomycorrhizal milk-cap (Lactarius) mushrooms.</title>
        <authorList>
            <consortium name="DOE Joint Genome Institute"/>
            <person name="Lebreton A."/>
            <person name="Tang N."/>
            <person name="Kuo A."/>
            <person name="LaButti K."/>
            <person name="Drula E."/>
            <person name="Barry K."/>
            <person name="Clum A."/>
            <person name="Lipzen A."/>
            <person name="Mousain D."/>
            <person name="Ng V."/>
            <person name="Wang R."/>
            <person name="Wang X."/>
            <person name="Dai Y."/>
            <person name="Henrissat B."/>
            <person name="Grigoriev I.V."/>
            <person name="Guerin-Laguette A."/>
            <person name="Yu F."/>
            <person name="Martin F.M."/>
        </authorList>
    </citation>
    <scope>NUCLEOTIDE SEQUENCE</scope>
    <source>
        <strain evidence="1">QP</strain>
    </source>
</reference>
<proteinExistence type="predicted"/>